<dbReference type="PANTHER" id="PTHR23037:SF28">
    <property type="entry name" value="ERYTHROPOIETIN RECEPTOR"/>
    <property type="match status" value="1"/>
</dbReference>
<dbReference type="GO" id="GO:0009897">
    <property type="term" value="C:external side of plasma membrane"/>
    <property type="evidence" value="ECO:0007669"/>
    <property type="project" value="TreeGrafter"/>
</dbReference>
<evidence type="ECO:0000256" key="15">
    <source>
        <dbReference type="SAM" id="SignalP"/>
    </source>
</evidence>
<evidence type="ECO:0000256" key="13">
    <source>
        <dbReference type="SAM" id="MobiDB-lite"/>
    </source>
</evidence>
<feature type="disulfide bond" evidence="12">
    <location>
        <begin position="43"/>
        <end position="53"/>
    </location>
</feature>
<evidence type="ECO:0000256" key="7">
    <source>
        <dbReference type="ARBA" id="ARBA00022989"/>
    </source>
</evidence>
<evidence type="ECO:0000256" key="10">
    <source>
        <dbReference type="ARBA" id="ARBA00023170"/>
    </source>
</evidence>
<feature type="signal peptide" evidence="15">
    <location>
        <begin position="1"/>
        <end position="23"/>
    </location>
</feature>
<evidence type="ECO:0000256" key="3">
    <source>
        <dbReference type="ARBA" id="ARBA00018355"/>
    </source>
</evidence>
<protein>
    <recommendedName>
        <fullName evidence="3">Erythropoietin receptor</fullName>
    </recommendedName>
</protein>
<feature type="region of interest" description="Disordered" evidence="13">
    <location>
        <begin position="329"/>
        <end position="369"/>
    </location>
</feature>
<dbReference type="InterPro" id="IPR015152">
    <property type="entry name" value="Growth/epo_recpt_lig-bind"/>
</dbReference>
<dbReference type="RefSeq" id="XP_022520828.2">
    <property type="nucleotide sequence ID" value="XM_022665107.2"/>
</dbReference>
<dbReference type="Gene3D" id="2.60.40.10">
    <property type="entry name" value="Immunoglobulins"/>
    <property type="match status" value="2"/>
</dbReference>
<dbReference type="GO" id="GO:0004896">
    <property type="term" value="F:cytokine receptor activity"/>
    <property type="evidence" value="ECO:0007669"/>
    <property type="project" value="TreeGrafter"/>
</dbReference>
<keyword evidence="10 17" id="KW-0675">Receptor</keyword>
<dbReference type="CDD" id="cd00063">
    <property type="entry name" value="FN3"/>
    <property type="match status" value="1"/>
</dbReference>
<reference evidence="17 18" key="1">
    <citation type="submission" date="2021-07" db="EMBL/GenBank/DDBJ databases">
        <authorList>
            <person name="Imarazene B."/>
            <person name="Zahm M."/>
            <person name="Klopp C."/>
            <person name="Cabau C."/>
            <person name="Beille S."/>
            <person name="Jouanno E."/>
            <person name="Castinel A."/>
            <person name="Lluch J."/>
            <person name="Gil L."/>
            <person name="Kuchtly C."/>
            <person name="Lopez Roques C."/>
            <person name="Donnadieu C."/>
            <person name="Parrinello H."/>
            <person name="Journot L."/>
            <person name="Du K."/>
            <person name="Schartl M."/>
            <person name="Retaux S."/>
            <person name="Guiguen Y."/>
        </authorList>
    </citation>
    <scope>NUCLEOTIDE SEQUENCE [LARGE SCALE GENOMIC DNA]</scope>
    <source>
        <strain evidence="17">Pach_M1</strain>
        <tissue evidence="17">Testis</tissue>
    </source>
</reference>
<sequence length="536" mass="60565">MTSDRGSVLMICALFLAAVACRGHTFDKKVAQLLREEPENIKCFAERMRDLTCFWEEGESRNSSLHQYTFTYTYQYRNENSSACEVFEMPMLAARGRRLFYSRLPRIEFFAQLHLCVFRGGRELYNRSLFIDQVFLLDPPANVTVVKTGQRGQLNVTWLPPALKYMDDSMMYEVRYAMEGNPMRKETVKATTKLTLRGLQSSSKYKVFVRVKPDGITYNGYWSAWSDPAFGTTPPSDLDPVIVVLVLVIILIFFLLILFVLVYHRKSLLKKLWPDIPSPEHKFPGLFSVYKGDFQEWLGHSNSSTRPIHAFTEELPSPLEVLSETSLAAPLPNHLSPPRPATTPRATGLLREDSDTTEQGEEPLQSRDMDAGLLDRWKEPPHTHWLMEQLRALQKHPQALSQSSLLESQDTYVTLNQNSQHAKEEGRQEDDILEESLPLQALFASGDTSLSAASHSDLGSLQQSSGSGRLSSQSSFEYPNHTWPPKGPGYTYMAVADSGVSMDYSPMSSSMGKGVVYANEYILGHRRPLSGQQVHS</sequence>
<dbReference type="EMBL" id="JAICCE010000019">
    <property type="protein sequence ID" value="KAG9264523.1"/>
    <property type="molecule type" value="Genomic_DNA"/>
</dbReference>
<evidence type="ECO:0000256" key="6">
    <source>
        <dbReference type="ARBA" id="ARBA00022729"/>
    </source>
</evidence>
<accession>A0A8T2KZ00</accession>
<dbReference type="GeneID" id="103040492"/>
<dbReference type="InterPro" id="IPR013783">
    <property type="entry name" value="Ig-like_fold"/>
</dbReference>
<feature type="compositionally biased region" description="Low complexity" evidence="13">
    <location>
        <begin position="454"/>
        <end position="475"/>
    </location>
</feature>
<dbReference type="SMART" id="SM00060">
    <property type="entry name" value="FN3"/>
    <property type="match status" value="1"/>
</dbReference>
<evidence type="ECO:0000256" key="8">
    <source>
        <dbReference type="ARBA" id="ARBA00023136"/>
    </source>
</evidence>
<comment type="similarity">
    <text evidence="2">Belongs to the type I cytokine receptor family. Type 1 subfamily.</text>
</comment>
<dbReference type="SUPFAM" id="SSF49265">
    <property type="entry name" value="Fibronectin type III"/>
    <property type="match status" value="2"/>
</dbReference>
<dbReference type="PIRSF" id="PIRSF001959">
    <property type="entry name" value="EPO_receptor"/>
    <property type="match status" value="1"/>
</dbReference>
<dbReference type="PROSITE" id="PS50853">
    <property type="entry name" value="FN3"/>
    <property type="match status" value="1"/>
</dbReference>
<dbReference type="InterPro" id="IPR036116">
    <property type="entry name" value="FN3_sf"/>
</dbReference>
<evidence type="ECO:0000313" key="18">
    <source>
        <dbReference type="Proteomes" id="UP000752171"/>
    </source>
</evidence>
<feature type="transmembrane region" description="Helical" evidence="14">
    <location>
        <begin position="241"/>
        <end position="263"/>
    </location>
</feature>
<keyword evidence="9 12" id="KW-1015">Disulfide bond</keyword>
<comment type="subcellular location">
    <subcellularLocation>
        <location evidence="1">Cell membrane</location>
        <topology evidence="1">Single-pass type I membrane protein</topology>
    </subcellularLocation>
</comment>
<name>A0A8T2KZ00_ASTMX</name>
<evidence type="ECO:0000313" key="17">
    <source>
        <dbReference type="EMBL" id="KAG9264523.1"/>
    </source>
</evidence>
<keyword evidence="5 14" id="KW-0812">Transmembrane</keyword>
<dbReference type="AlphaFoldDB" id="A0A8T2KZ00"/>
<proteinExistence type="inferred from homology"/>
<evidence type="ECO:0000256" key="11">
    <source>
        <dbReference type="ARBA" id="ARBA00023180"/>
    </source>
</evidence>
<dbReference type="PANTHER" id="PTHR23037">
    <property type="entry name" value="CYTOKINE RECEPTOR"/>
    <property type="match status" value="1"/>
</dbReference>
<dbReference type="Proteomes" id="UP000752171">
    <property type="component" value="Unassembled WGS sequence"/>
</dbReference>
<feature type="chain" id="PRO_5035748729" description="Erythropoietin receptor" evidence="15">
    <location>
        <begin position="24"/>
        <end position="536"/>
    </location>
</feature>
<keyword evidence="11" id="KW-0325">Glycoprotein</keyword>
<keyword evidence="6 15" id="KW-0732">Signal</keyword>
<feature type="region of interest" description="Disordered" evidence="13">
    <location>
        <begin position="452"/>
        <end position="483"/>
    </location>
</feature>
<evidence type="ECO:0000256" key="1">
    <source>
        <dbReference type="ARBA" id="ARBA00004251"/>
    </source>
</evidence>
<evidence type="ECO:0000256" key="12">
    <source>
        <dbReference type="PIRSR" id="PIRSR001959-2"/>
    </source>
</evidence>
<evidence type="ECO:0000256" key="4">
    <source>
        <dbReference type="ARBA" id="ARBA00022475"/>
    </source>
</evidence>
<dbReference type="Pfam" id="PF00041">
    <property type="entry name" value="fn3"/>
    <property type="match status" value="1"/>
</dbReference>
<dbReference type="OrthoDB" id="9890439at2759"/>
<dbReference type="Pfam" id="PF09067">
    <property type="entry name" value="EpoR_lig-bind"/>
    <property type="match status" value="1"/>
</dbReference>
<dbReference type="PROSITE" id="PS51257">
    <property type="entry name" value="PROKAR_LIPOPROTEIN"/>
    <property type="match status" value="1"/>
</dbReference>
<evidence type="ECO:0000256" key="14">
    <source>
        <dbReference type="SAM" id="Phobius"/>
    </source>
</evidence>
<evidence type="ECO:0000256" key="5">
    <source>
        <dbReference type="ARBA" id="ARBA00022692"/>
    </source>
</evidence>
<keyword evidence="7 14" id="KW-1133">Transmembrane helix</keyword>
<gene>
    <name evidence="17" type="primary">EPOR</name>
    <name evidence="17" type="ORF">AMEX_G22800</name>
</gene>
<dbReference type="InterPro" id="IPR009167">
    <property type="entry name" value="Erythropoietin_rcpt"/>
</dbReference>
<comment type="caution">
    <text evidence="17">The sequence shown here is derived from an EMBL/GenBank/DDBJ whole genome shotgun (WGS) entry which is preliminary data.</text>
</comment>
<evidence type="ECO:0000256" key="9">
    <source>
        <dbReference type="ARBA" id="ARBA00023157"/>
    </source>
</evidence>
<organism evidence="17 18">
    <name type="scientific">Astyanax mexicanus</name>
    <name type="common">Blind cave fish</name>
    <name type="synonym">Astyanax fasciatus mexicanus</name>
    <dbReference type="NCBI Taxonomy" id="7994"/>
    <lineage>
        <taxon>Eukaryota</taxon>
        <taxon>Metazoa</taxon>
        <taxon>Chordata</taxon>
        <taxon>Craniata</taxon>
        <taxon>Vertebrata</taxon>
        <taxon>Euteleostomi</taxon>
        <taxon>Actinopterygii</taxon>
        <taxon>Neopterygii</taxon>
        <taxon>Teleostei</taxon>
        <taxon>Ostariophysi</taxon>
        <taxon>Characiformes</taxon>
        <taxon>Characoidei</taxon>
        <taxon>Acestrorhamphidae</taxon>
        <taxon>Acestrorhamphinae</taxon>
        <taxon>Astyanax</taxon>
    </lineage>
</organism>
<keyword evidence="4" id="KW-1003">Cell membrane</keyword>
<keyword evidence="8 14" id="KW-0472">Membrane</keyword>
<evidence type="ECO:0000256" key="2">
    <source>
        <dbReference type="ARBA" id="ARBA00007885"/>
    </source>
</evidence>
<dbReference type="InterPro" id="IPR003961">
    <property type="entry name" value="FN3_dom"/>
</dbReference>
<evidence type="ECO:0000259" key="16">
    <source>
        <dbReference type="PROSITE" id="PS50853"/>
    </source>
</evidence>
<feature type="domain" description="Fibronectin type-III" evidence="16">
    <location>
        <begin position="139"/>
        <end position="236"/>
    </location>
</feature>